<keyword evidence="4" id="KW-0732">Signal</keyword>
<comment type="similarity">
    <text evidence="3">Belongs to the glycosyl hydrolase 5 (cellulase A) family.</text>
</comment>
<dbReference type="PANTHER" id="PTHR34142">
    <property type="entry name" value="ENDO-BETA-1,4-GLUCANASE A"/>
    <property type="match status" value="1"/>
</dbReference>
<evidence type="ECO:0000259" key="5">
    <source>
        <dbReference type="Pfam" id="PF00150"/>
    </source>
</evidence>
<proteinExistence type="inferred from homology"/>
<feature type="chain" id="PRO_5047394775" description="Glycoside hydrolase family 5 domain-containing protein" evidence="4">
    <location>
        <begin position="19"/>
        <end position="331"/>
    </location>
</feature>
<dbReference type="SUPFAM" id="SSF51445">
    <property type="entry name" value="(Trans)glycosidases"/>
    <property type="match status" value="1"/>
</dbReference>
<name>A0ABN1JID8_9FLAO</name>
<dbReference type="PANTHER" id="PTHR34142:SF1">
    <property type="entry name" value="GLYCOSIDE HYDROLASE FAMILY 5 DOMAIN-CONTAINING PROTEIN"/>
    <property type="match status" value="1"/>
</dbReference>
<feature type="signal peptide" evidence="4">
    <location>
        <begin position="1"/>
        <end position="18"/>
    </location>
</feature>
<protein>
    <recommendedName>
        <fullName evidence="5">Glycoside hydrolase family 5 domain-containing protein</fullName>
    </recommendedName>
</protein>
<keyword evidence="1 3" id="KW-0378">Hydrolase</keyword>
<keyword evidence="2 3" id="KW-0326">Glycosidase</keyword>
<feature type="domain" description="Glycoside hydrolase family 5" evidence="5">
    <location>
        <begin position="34"/>
        <end position="300"/>
    </location>
</feature>
<accession>A0ABN1JID8</accession>
<evidence type="ECO:0000256" key="4">
    <source>
        <dbReference type="SAM" id="SignalP"/>
    </source>
</evidence>
<dbReference type="InterPro" id="IPR017853">
    <property type="entry name" value="GH"/>
</dbReference>
<evidence type="ECO:0000313" key="6">
    <source>
        <dbReference type="EMBL" id="GAA0739638.1"/>
    </source>
</evidence>
<evidence type="ECO:0000256" key="2">
    <source>
        <dbReference type="ARBA" id="ARBA00023295"/>
    </source>
</evidence>
<dbReference type="EMBL" id="BAAAGF010000001">
    <property type="protein sequence ID" value="GAA0739638.1"/>
    <property type="molecule type" value="Genomic_DNA"/>
</dbReference>
<organism evidence="6 7">
    <name type="scientific">Gaetbulibacter jejuensis</name>
    <dbReference type="NCBI Taxonomy" id="584607"/>
    <lineage>
        <taxon>Bacteria</taxon>
        <taxon>Pseudomonadati</taxon>
        <taxon>Bacteroidota</taxon>
        <taxon>Flavobacteriia</taxon>
        <taxon>Flavobacteriales</taxon>
        <taxon>Flavobacteriaceae</taxon>
        <taxon>Gaetbulibacter</taxon>
    </lineage>
</organism>
<sequence length="331" mass="38701">MTRNIFIIAFLITSTLFAQNTLSRINVKGNNFVDDKANTVVFRGLNTSDPHKLDNQGYWTLEYFKEIKNWGANLVRFPIHPPNWRERGHDAYFELLDKGIKWAEELGMHVIIDWHSIGNLRTEMYQSDIYDTTQKETFDFWRKIAVRYGNNTTVAFYEIFNEPTTYNHTLGTINWEQWVNINKEIITIIRANGGKGVPLVAGFNWAYDLTPLKTNPLTIEGIAFVSHPYPQKREKPWEAKWDNDWGFIKETHPLILTEIGFCGPEDPGAHSPVISDESYGDAITNYCDQKGISYMIWVFDKEWAPRLFIDDDYTPSRHGKYFKKKLKSYKY</sequence>
<dbReference type="Gene3D" id="3.20.20.80">
    <property type="entry name" value="Glycosidases"/>
    <property type="match status" value="1"/>
</dbReference>
<evidence type="ECO:0000256" key="1">
    <source>
        <dbReference type="ARBA" id="ARBA00022801"/>
    </source>
</evidence>
<evidence type="ECO:0000313" key="7">
    <source>
        <dbReference type="Proteomes" id="UP001500736"/>
    </source>
</evidence>
<dbReference type="Proteomes" id="UP001500736">
    <property type="component" value="Unassembled WGS sequence"/>
</dbReference>
<gene>
    <name evidence="6" type="ORF">GCM10009431_08890</name>
</gene>
<dbReference type="RefSeq" id="WP_343796113.1">
    <property type="nucleotide sequence ID" value="NZ_BAAAGF010000001.1"/>
</dbReference>
<dbReference type="Pfam" id="PF00150">
    <property type="entry name" value="Cellulase"/>
    <property type="match status" value="1"/>
</dbReference>
<evidence type="ECO:0000256" key="3">
    <source>
        <dbReference type="RuleBase" id="RU361153"/>
    </source>
</evidence>
<comment type="caution">
    <text evidence="6">The sequence shown here is derived from an EMBL/GenBank/DDBJ whole genome shotgun (WGS) entry which is preliminary data.</text>
</comment>
<keyword evidence="7" id="KW-1185">Reference proteome</keyword>
<reference evidence="6 7" key="1">
    <citation type="journal article" date="2019" name="Int. J. Syst. Evol. Microbiol.">
        <title>The Global Catalogue of Microorganisms (GCM) 10K type strain sequencing project: providing services to taxonomists for standard genome sequencing and annotation.</title>
        <authorList>
            <consortium name="The Broad Institute Genomics Platform"/>
            <consortium name="The Broad Institute Genome Sequencing Center for Infectious Disease"/>
            <person name="Wu L."/>
            <person name="Ma J."/>
        </authorList>
    </citation>
    <scope>NUCLEOTIDE SEQUENCE [LARGE SCALE GENOMIC DNA]</scope>
    <source>
        <strain evidence="6 7">JCM 15976</strain>
    </source>
</reference>
<dbReference type="InterPro" id="IPR001547">
    <property type="entry name" value="Glyco_hydro_5"/>
</dbReference>